<evidence type="ECO:0000256" key="3">
    <source>
        <dbReference type="ARBA" id="ARBA00022833"/>
    </source>
</evidence>
<organism evidence="5 6">
    <name type="scientific">Paenibacillus radicis</name>
    <name type="common">ex Xue et al. 2023</name>
    <dbReference type="NCBI Taxonomy" id="2972489"/>
    <lineage>
        <taxon>Bacteria</taxon>
        <taxon>Bacillati</taxon>
        <taxon>Bacillota</taxon>
        <taxon>Bacilli</taxon>
        <taxon>Bacillales</taxon>
        <taxon>Paenibacillaceae</taxon>
        <taxon>Paenibacillus</taxon>
    </lineage>
</organism>
<sequence length="87" mass="9994">MDIIAIKFKCCDTYYGCYFCHEETVNHEAVVWPKLEWHTKAILCGHCQTELSIHQYLNSGYACPSCKSPFNPGCSNHNHLYFESASE</sequence>
<dbReference type="RefSeq" id="WP_258214273.1">
    <property type="nucleotide sequence ID" value="NZ_JANQBD010000010.1"/>
</dbReference>
<proteinExistence type="predicted"/>
<dbReference type="PROSITE" id="PS51266">
    <property type="entry name" value="ZF_CHY"/>
    <property type="match status" value="1"/>
</dbReference>
<evidence type="ECO:0000313" key="6">
    <source>
        <dbReference type="Proteomes" id="UP001300012"/>
    </source>
</evidence>
<name>A0ABT1YIQ5_9BACL</name>
<dbReference type="InterPro" id="IPR052604">
    <property type="entry name" value="Mito_Tim_assembly_helper"/>
</dbReference>
<dbReference type="PANTHER" id="PTHR28082:SF1">
    <property type="entry name" value="HELPER OF TIM PROTEIN 13"/>
    <property type="match status" value="1"/>
</dbReference>
<dbReference type="InterPro" id="IPR016694">
    <property type="entry name" value="UCP017292"/>
</dbReference>
<evidence type="ECO:0000259" key="4">
    <source>
        <dbReference type="PROSITE" id="PS51266"/>
    </source>
</evidence>
<feature type="domain" description="CHY-type" evidence="4">
    <location>
        <begin position="1"/>
        <end position="68"/>
    </location>
</feature>
<dbReference type="PANTHER" id="PTHR28082">
    <property type="entry name" value="ZINC FINGER PROTEIN"/>
    <property type="match status" value="1"/>
</dbReference>
<gene>
    <name evidence="5" type="ORF">NV381_15605</name>
</gene>
<keyword evidence="3" id="KW-0862">Zinc</keyword>
<evidence type="ECO:0000256" key="2">
    <source>
        <dbReference type="ARBA" id="ARBA00022771"/>
    </source>
</evidence>
<dbReference type="Proteomes" id="UP001300012">
    <property type="component" value="Unassembled WGS sequence"/>
</dbReference>
<dbReference type="EMBL" id="JANQBD010000010">
    <property type="protein sequence ID" value="MCR8632630.1"/>
    <property type="molecule type" value="Genomic_DNA"/>
</dbReference>
<dbReference type="Pfam" id="PF05495">
    <property type="entry name" value="zf-CHY"/>
    <property type="match status" value="1"/>
</dbReference>
<evidence type="ECO:0000256" key="1">
    <source>
        <dbReference type="ARBA" id="ARBA00022723"/>
    </source>
</evidence>
<comment type="caution">
    <text evidence="5">The sequence shown here is derived from an EMBL/GenBank/DDBJ whole genome shotgun (WGS) entry which is preliminary data.</text>
</comment>
<reference evidence="5 6" key="1">
    <citation type="submission" date="2022-08" db="EMBL/GenBank/DDBJ databases">
        <title>Paenibacillus endoradicis sp. nov., Paenibacillus radicibacter sp. nov and Paenibacillus pararadicis sp. nov., three cold-adapted plant growth-promoting bacteria isolated from root of Larix gmelinii in Great Khingan.</title>
        <authorList>
            <person name="Xue H."/>
        </authorList>
    </citation>
    <scope>NUCLEOTIDE SEQUENCE [LARGE SCALE GENOMIC DNA]</scope>
    <source>
        <strain evidence="5 6">N5-1-1-5</strain>
    </source>
</reference>
<dbReference type="SUPFAM" id="SSF161219">
    <property type="entry name" value="CHY zinc finger-like"/>
    <property type="match status" value="1"/>
</dbReference>
<keyword evidence="1" id="KW-0479">Metal-binding</keyword>
<protein>
    <submittedName>
        <fullName evidence="5">CHY zinc finger protein</fullName>
    </submittedName>
</protein>
<dbReference type="InterPro" id="IPR037274">
    <property type="entry name" value="Znf_CHY_sf"/>
</dbReference>
<keyword evidence="6" id="KW-1185">Reference proteome</keyword>
<accession>A0ABT1YIQ5</accession>
<dbReference type="InterPro" id="IPR008913">
    <property type="entry name" value="Znf_CHY"/>
</dbReference>
<dbReference type="PIRSF" id="PIRSF017292">
    <property type="entry name" value="UCP017292_Znf_CHY"/>
    <property type="match status" value="1"/>
</dbReference>
<keyword evidence="2" id="KW-0863">Zinc-finger</keyword>
<evidence type="ECO:0000313" key="5">
    <source>
        <dbReference type="EMBL" id="MCR8632630.1"/>
    </source>
</evidence>